<dbReference type="EMBL" id="CAACVS010000148">
    <property type="protein sequence ID" value="VEU37982.1"/>
    <property type="molecule type" value="Genomic_DNA"/>
</dbReference>
<evidence type="ECO:0008006" key="4">
    <source>
        <dbReference type="Google" id="ProtNLM"/>
    </source>
</evidence>
<feature type="compositionally biased region" description="Polar residues" evidence="1">
    <location>
        <begin position="305"/>
        <end position="322"/>
    </location>
</feature>
<feature type="region of interest" description="Disordered" evidence="1">
    <location>
        <begin position="179"/>
        <end position="203"/>
    </location>
</feature>
<gene>
    <name evidence="2" type="ORF">PSNMU_V1.4_AUG-EV-PASAV3_0048150</name>
</gene>
<dbReference type="Proteomes" id="UP000291116">
    <property type="component" value="Unassembled WGS sequence"/>
</dbReference>
<proteinExistence type="predicted"/>
<feature type="compositionally biased region" description="Polar residues" evidence="1">
    <location>
        <begin position="183"/>
        <end position="197"/>
    </location>
</feature>
<feature type="compositionally biased region" description="Low complexity" evidence="1">
    <location>
        <begin position="12"/>
        <end position="34"/>
    </location>
</feature>
<feature type="region of interest" description="Disordered" evidence="1">
    <location>
        <begin position="284"/>
        <end position="372"/>
    </location>
</feature>
<dbReference type="OrthoDB" id="295274at2759"/>
<reference evidence="2 3" key="1">
    <citation type="submission" date="2019-01" db="EMBL/GenBank/DDBJ databases">
        <authorList>
            <person name="Ferrante I. M."/>
        </authorList>
    </citation>
    <scope>NUCLEOTIDE SEQUENCE [LARGE SCALE GENOMIC DNA]</scope>
    <source>
        <strain evidence="2 3">B856</strain>
    </source>
</reference>
<evidence type="ECO:0000313" key="3">
    <source>
        <dbReference type="Proteomes" id="UP000291116"/>
    </source>
</evidence>
<feature type="region of interest" description="Disordered" evidence="1">
    <location>
        <begin position="415"/>
        <end position="443"/>
    </location>
</feature>
<evidence type="ECO:0000313" key="2">
    <source>
        <dbReference type="EMBL" id="VEU37982.1"/>
    </source>
</evidence>
<evidence type="ECO:0000256" key="1">
    <source>
        <dbReference type="SAM" id="MobiDB-lite"/>
    </source>
</evidence>
<protein>
    <recommendedName>
        <fullName evidence="4">BZIP domain-containing protein</fullName>
    </recommendedName>
</protein>
<organism evidence="2 3">
    <name type="scientific">Pseudo-nitzschia multistriata</name>
    <dbReference type="NCBI Taxonomy" id="183589"/>
    <lineage>
        <taxon>Eukaryota</taxon>
        <taxon>Sar</taxon>
        <taxon>Stramenopiles</taxon>
        <taxon>Ochrophyta</taxon>
        <taxon>Bacillariophyta</taxon>
        <taxon>Bacillariophyceae</taxon>
        <taxon>Bacillariophycidae</taxon>
        <taxon>Bacillariales</taxon>
        <taxon>Bacillariaceae</taxon>
        <taxon>Pseudo-nitzschia</taxon>
    </lineage>
</organism>
<feature type="compositionally biased region" description="Low complexity" evidence="1">
    <location>
        <begin position="324"/>
        <end position="345"/>
    </location>
</feature>
<feature type="compositionally biased region" description="Polar residues" evidence="1">
    <location>
        <begin position="516"/>
        <end position="533"/>
    </location>
</feature>
<accession>A0A448Z7F9</accession>
<feature type="region of interest" description="Disordered" evidence="1">
    <location>
        <begin position="1"/>
        <end position="60"/>
    </location>
</feature>
<feature type="region of interest" description="Disordered" evidence="1">
    <location>
        <begin position="516"/>
        <end position="561"/>
    </location>
</feature>
<sequence>MYHQHHEHQQIQRHPQQQQPQQPQQPQQSQQQCPNRRGNGYAPGSDGSNGGPTAAAEGASSASHLDHALLESLFYNEMVMLENSTAGQEAASSLDSPPCLPTEHDTPHTILEKEILRDFGVGGGRTLFPPTTASPAMDASAAPGVVATAAASPTQYGSHTSPSYTTSNHAVASSYSDAMLPPTVSQDQPHQKPTTNPIHHHHHPLLGHPQAPDVSAAMPRYENTPVNQAYNVQSGAVVNNGSSTGNLVVAGQQQQQQQSQLGGIVCADPQATATAAAAAAAMFSQPGGKNNRNNNSNGGNRTSGIKRQSSAIPMMSAPNNGVTAAAPHPSSAPAIVSSSNAPIANGAGGQQSLQATHADSPSSGSSPLQVPQDRARQLVDQFATLASRLGIDLPDSVLQSLTSAAAKNDPTLLLNTQQQQQQKRQQDHQQQYQQQQTKGTKFATPARSTAALVGKGTTAATSNSVINSFKTKQKPAVSTGDTIRDETSCVSTELTAMAPTVIELRKTAEEAIAAVTQSNKDPASATENQSRAGSNSLNSSSNTGTEHKPTYSKRRKKPRLSDCEAKLAQLKAENEQLKRHLQNVSNKAHKFDMEKEMASKQIAQLMYDPNASPRDMGVAVRKFSDMYSDYGVNRQQELSFHLEQLQRLVNPTNFTKMGLWTLGHTNQGTKKNPIAGILVKELDITPQQGRKILDQSEKIRQLCENLKEAHSLLVKLKHLCEKKTRTFQDHMNKCTEILTSKQVVKLIIWINGHTQLLDSVCPGWGTEHIHSK</sequence>
<name>A0A448Z7F9_9STRA</name>
<feature type="compositionally biased region" description="Low complexity" evidence="1">
    <location>
        <begin position="284"/>
        <end position="303"/>
    </location>
</feature>
<feature type="compositionally biased region" description="Polar residues" evidence="1">
    <location>
        <begin position="350"/>
        <end position="369"/>
    </location>
</feature>
<feature type="compositionally biased region" description="Low complexity" evidence="1">
    <location>
        <begin position="417"/>
        <end position="436"/>
    </location>
</feature>
<dbReference type="AlphaFoldDB" id="A0A448Z7F9"/>
<keyword evidence="3" id="KW-1185">Reference proteome</keyword>